<evidence type="ECO:0000313" key="3">
    <source>
        <dbReference type="EMBL" id="GLD72086.1"/>
    </source>
</evidence>
<keyword evidence="4" id="KW-1185">Reference proteome</keyword>
<feature type="region of interest" description="Disordered" evidence="1">
    <location>
        <begin position="13"/>
        <end position="36"/>
    </location>
</feature>
<dbReference type="AlphaFoldDB" id="A0AAD3NFL6"/>
<evidence type="ECO:0000259" key="2">
    <source>
        <dbReference type="Pfam" id="PF14048"/>
    </source>
</evidence>
<feature type="region of interest" description="Disordered" evidence="1">
    <location>
        <begin position="97"/>
        <end position="120"/>
    </location>
</feature>
<feature type="compositionally biased region" description="Polar residues" evidence="1">
    <location>
        <begin position="100"/>
        <end position="120"/>
    </location>
</feature>
<dbReference type="Pfam" id="PF14048">
    <property type="entry name" value="MBD_C"/>
    <property type="match status" value="1"/>
</dbReference>
<dbReference type="Proteomes" id="UP001279410">
    <property type="component" value="Unassembled WGS sequence"/>
</dbReference>
<organism evidence="3 4">
    <name type="scientific">Lates japonicus</name>
    <name type="common">Japanese lates</name>
    <dbReference type="NCBI Taxonomy" id="270547"/>
    <lineage>
        <taxon>Eukaryota</taxon>
        <taxon>Metazoa</taxon>
        <taxon>Chordata</taxon>
        <taxon>Craniata</taxon>
        <taxon>Vertebrata</taxon>
        <taxon>Euteleostomi</taxon>
        <taxon>Actinopterygii</taxon>
        <taxon>Neopterygii</taxon>
        <taxon>Teleostei</taxon>
        <taxon>Neoteleostei</taxon>
        <taxon>Acanthomorphata</taxon>
        <taxon>Carangaria</taxon>
        <taxon>Carangaria incertae sedis</taxon>
        <taxon>Centropomidae</taxon>
        <taxon>Lates</taxon>
    </lineage>
</organism>
<dbReference type="EMBL" id="BRZM01000853">
    <property type="protein sequence ID" value="GLD72086.1"/>
    <property type="molecule type" value="Genomic_DNA"/>
</dbReference>
<comment type="caution">
    <text evidence="3">The sequence shown here is derived from an EMBL/GenBank/DDBJ whole genome shotgun (WGS) entry which is preliminary data.</text>
</comment>
<feature type="domain" description="Methyl-CpG binding protein 2/3 C-terminal" evidence="2">
    <location>
        <begin position="28"/>
        <end position="94"/>
    </location>
</feature>
<sequence>MVMPEDELFLGEKRLKGLRSSERHRGSPETMDLPKDYPECWSRLSDDTLLSAIIQRLPAGSSPITGQASVTAEKNPRPSGWCVQPLCGVHVTDEHPVKPVSSSQQEELLTVTAETTSTFS</sequence>
<dbReference type="InterPro" id="IPR025884">
    <property type="entry name" value="MeCpG-bd_2/3_C_dom"/>
</dbReference>
<accession>A0AAD3NFL6</accession>
<reference evidence="3" key="1">
    <citation type="submission" date="2022-08" db="EMBL/GenBank/DDBJ databases">
        <title>Genome sequencing of akame (Lates japonicus).</title>
        <authorList>
            <person name="Hashiguchi Y."/>
            <person name="Takahashi H."/>
        </authorList>
    </citation>
    <scope>NUCLEOTIDE SEQUENCE</scope>
    <source>
        <strain evidence="3">Kochi</strain>
    </source>
</reference>
<proteinExistence type="predicted"/>
<protein>
    <submittedName>
        <fullName evidence="3">Methyl-CpG-binding domain protein 2-like isoform X2</fullName>
    </submittedName>
</protein>
<evidence type="ECO:0000313" key="4">
    <source>
        <dbReference type="Proteomes" id="UP001279410"/>
    </source>
</evidence>
<evidence type="ECO:0000256" key="1">
    <source>
        <dbReference type="SAM" id="MobiDB-lite"/>
    </source>
</evidence>
<name>A0AAD3NFL6_LATJO</name>
<gene>
    <name evidence="3" type="ORF">AKAME5_002341000</name>
</gene>